<comment type="caution">
    <text evidence="2">The sequence shown here is derived from an EMBL/GenBank/DDBJ whole genome shotgun (WGS) entry which is preliminary data.</text>
</comment>
<organism evidence="2 3">
    <name type="scientific">Thalassobacterium maritimum</name>
    <dbReference type="NCBI Taxonomy" id="3041265"/>
    <lineage>
        <taxon>Bacteria</taxon>
        <taxon>Pseudomonadati</taxon>
        <taxon>Verrucomicrobiota</taxon>
        <taxon>Opitutia</taxon>
        <taxon>Puniceicoccales</taxon>
        <taxon>Coraliomargaritaceae</taxon>
        <taxon>Thalassobacterium</taxon>
    </lineage>
</organism>
<keyword evidence="1" id="KW-0732">Signal</keyword>
<evidence type="ECO:0000313" key="2">
    <source>
        <dbReference type="EMBL" id="MDQ8209800.1"/>
    </source>
</evidence>
<gene>
    <name evidence="2" type="ORF">QEH52_19935</name>
</gene>
<accession>A0ABU1B085</accession>
<feature type="chain" id="PRO_5046117236" evidence="1">
    <location>
        <begin position="20"/>
        <end position="146"/>
    </location>
</feature>
<evidence type="ECO:0000256" key="1">
    <source>
        <dbReference type="SAM" id="SignalP"/>
    </source>
</evidence>
<keyword evidence="3" id="KW-1185">Reference proteome</keyword>
<dbReference type="RefSeq" id="WP_308952718.1">
    <property type="nucleotide sequence ID" value="NZ_JARXHW010000181.1"/>
</dbReference>
<reference evidence="2 3" key="1">
    <citation type="submission" date="2023-04" db="EMBL/GenBank/DDBJ databases">
        <title>A novel bacteria isolated from coastal sediment.</title>
        <authorList>
            <person name="Liu X.-J."/>
            <person name="Du Z.-J."/>
        </authorList>
    </citation>
    <scope>NUCLEOTIDE SEQUENCE [LARGE SCALE GENOMIC DNA]</scope>
    <source>
        <strain evidence="2 3">SDUM461003</strain>
    </source>
</reference>
<proteinExistence type="predicted"/>
<evidence type="ECO:0000313" key="3">
    <source>
        <dbReference type="Proteomes" id="UP001225316"/>
    </source>
</evidence>
<dbReference type="EMBL" id="JARXHW010000181">
    <property type="protein sequence ID" value="MDQ8209800.1"/>
    <property type="molecule type" value="Genomic_DNA"/>
</dbReference>
<name>A0ABU1B085_9BACT</name>
<dbReference type="Proteomes" id="UP001225316">
    <property type="component" value="Unassembled WGS sequence"/>
</dbReference>
<feature type="signal peptide" evidence="1">
    <location>
        <begin position="1"/>
        <end position="19"/>
    </location>
</feature>
<sequence>MKHLILIALALSLAIVASANSTNEKYKQRTEETFKLRSEVGLEQYKALYYRLLDKQFSDLQKSESQSLYIINELRIRRDAASKYEDRHPETQYEIGSMSELDESTSRLEQEIVKLYDSLNQRNYARTAELFELMNLEVESNKGSNK</sequence>
<protein>
    <submittedName>
        <fullName evidence="2">Uncharacterized protein</fullName>
    </submittedName>
</protein>